<evidence type="ECO:0000313" key="2">
    <source>
        <dbReference type="EMBL" id="VFK59861.1"/>
    </source>
</evidence>
<name>A0A451AVQ4_9GAMM</name>
<dbReference type="EMBL" id="CAADFZ010000009">
    <property type="protein sequence ID" value="VFK59861.1"/>
    <property type="molecule type" value="Genomic_DNA"/>
</dbReference>
<dbReference type="EMBL" id="CAADGD010000024">
    <property type="protein sequence ID" value="VFK70141.1"/>
    <property type="molecule type" value="Genomic_DNA"/>
</dbReference>
<proteinExistence type="predicted"/>
<feature type="compositionally biased region" description="Low complexity" evidence="1">
    <location>
        <begin position="66"/>
        <end position="78"/>
    </location>
</feature>
<feature type="compositionally biased region" description="Polar residues" evidence="1">
    <location>
        <begin position="91"/>
        <end position="105"/>
    </location>
</feature>
<sequence>MRFTYPPYAGTFFICWGDETLNMIVRLLNHTIRWFDGISSALFRMPGTGSGTLDTSAQSLGARAGTFGTSEETSGTGSQVLGTGDGILGTDNGTSTTRFQASGNGTEIPGPRPARHGETKSRMWIS</sequence>
<feature type="compositionally biased region" description="Basic and acidic residues" evidence="1">
    <location>
        <begin position="115"/>
        <end position="126"/>
    </location>
</feature>
<feature type="region of interest" description="Disordered" evidence="1">
    <location>
        <begin position="66"/>
        <end position="126"/>
    </location>
</feature>
<reference evidence="3" key="1">
    <citation type="submission" date="2019-02" db="EMBL/GenBank/DDBJ databases">
        <authorList>
            <person name="Gruber-Vodicka R. H."/>
            <person name="Seah K. B. B."/>
        </authorList>
    </citation>
    <scope>NUCLEOTIDE SEQUENCE</scope>
    <source>
        <strain evidence="3">BECK_BY19</strain>
        <strain evidence="2">BECK_BY8</strain>
    </source>
</reference>
<evidence type="ECO:0000256" key="1">
    <source>
        <dbReference type="SAM" id="MobiDB-lite"/>
    </source>
</evidence>
<organism evidence="3">
    <name type="scientific">Candidatus Kentrum sp. UNK</name>
    <dbReference type="NCBI Taxonomy" id="2126344"/>
    <lineage>
        <taxon>Bacteria</taxon>
        <taxon>Pseudomonadati</taxon>
        <taxon>Pseudomonadota</taxon>
        <taxon>Gammaproteobacteria</taxon>
        <taxon>Candidatus Kentrum</taxon>
    </lineage>
</organism>
<accession>A0A451AVQ4</accession>
<dbReference type="AlphaFoldDB" id="A0A451AVQ4"/>
<evidence type="ECO:0000313" key="3">
    <source>
        <dbReference type="EMBL" id="VFK70141.1"/>
    </source>
</evidence>
<protein>
    <submittedName>
        <fullName evidence="3">Uncharacterized protein</fullName>
    </submittedName>
</protein>
<gene>
    <name evidence="2" type="ORF">BECKUNK1418G_GA0071005_100929</name>
    <name evidence="3" type="ORF">BECKUNK1418H_GA0071006_102429</name>
</gene>